<keyword evidence="5 12" id="KW-1133">Transmembrane helix</keyword>
<proteinExistence type="inferred from homology"/>
<dbReference type="InterPro" id="IPR011701">
    <property type="entry name" value="MFS"/>
</dbReference>
<comment type="function">
    <text evidence="9">Mediates H(+)-dependent pyridoxine transport.</text>
</comment>
<comment type="subcellular location">
    <subcellularLocation>
        <location evidence="1">Lysosome membrane</location>
        <topology evidence="1">Multi-pass membrane protein</topology>
    </subcellularLocation>
</comment>
<evidence type="ECO:0000256" key="1">
    <source>
        <dbReference type="ARBA" id="ARBA00004155"/>
    </source>
</evidence>
<evidence type="ECO:0000256" key="5">
    <source>
        <dbReference type="ARBA" id="ARBA00022989"/>
    </source>
</evidence>
<feature type="transmembrane region" description="Helical" evidence="12">
    <location>
        <begin position="379"/>
        <end position="398"/>
    </location>
</feature>
<evidence type="ECO:0000256" key="2">
    <source>
        <dbReference type="ARBA" id="ARBA00008335"/>
    </source>
</evidence>
<dbReference type="Proteomes" id="UP001519460">
    <property type="component" value="Unassembled WGS sequence"/>
</dbReference>
<keyword evidence="8" id="KW-0458">Lysosome</keyword>
<evidence type="ECO:0000313" key="13">
    <source>
        <dbReference type="EMBL" id="KAK7495693.1"/>
    </source>
</evidence>
<evidence type="ECO:0000256" key="11">
    <source>
        <dbReference type="SAM" id="MobiDB-lite"/>
    </source>
</evidence>
<gene>
    <name evidence="13" type="ORF">BaRGS_00013140</name>
</gene>
<dbReference type="GO" id="GO:0005765">
    <property type="term" value="C:lysosomal membrane"/>
    <property type="evidence" value="ECO:0007669"/>
    <property type="project" value="UniProtKB-SubCell"/>
</dbReference>
<reference evidence="13 14" key="1">
    <citation type="journal article" date="2023" name="Sci. Data">
        <title>Genome assembly of the Korean intertidal mud-creeper Batillaria attramentaria.</title>
        <authorList>
            <person name="Patra A.K."/>
            <person name="Ho P.T."/>
            <person name="Jun S."/>
            <person name="Lee S.J."/>
            <person name="Kim Y."/>
            <person name="Won Y.J."/>
        </authorList>
    </citation>
    <scope>NUCLEOTIDE SEQUENCE [LARGE SCALE GENOMIC DNA]</scope>
    <source>
        <strain evidence="13">Wonlab-2016</strain>
    </source>
</reference>
<evidence type="ECO:0000256" key="6">
    <source>
        <dbReference type="ARBA" id="ARBA00023136"/>
    </source>
</evidence>
<evidence type="ECO:0000256" key="9">
    <source>
        <dbReference type="ARBA" id="ARBA00037192"/>
    </source>
</evidence>
<dbReference type="SUPFAM" id="SSF103473">
    <property type="entry name" value="MFS general substrate transporter"/>
    <property type="match status" value="1"/>
</dbReference>
<keyword evidence="7" id="KW-0325">Glycoprotein</keyword>
<dbReference type="EMBL" id="JACVVK020000073">
    <property type="protein sequence ID" value="KAK7495693.1"/>
    <property type="molecule type" value="Genomic_DNA"/>
</dbReference>
<feature type="transmembrane region" description="Helical" evidence="12">
    <location>
        <begin position="292"/>
        <end position="312"/>
    </location>
</feature>
<comment type="catalytic activity">
    <reaction evidence="10">
        <text>pyridoxine(out) + n H(+)(out) = pyridoxine(in) + n H(+)(in)</text>
        <dbReference type="Rhea" id="RHEA:76203"/>
        <dbReference type="ChEBI" id="CHEBI:15378"/>
        <dbReference type="ChEBI" id="CHEBI:16709"/>
    </reaction>
</comment>
<evidence type="ECO:0000313" key="14">
    <source>
        <dbReference type="Proteomes" id="UP001519460"/>
    </source>
</evidence>
<sequence>MDDSDSTQPLLRPDKADDDGHVSDASSVPRKYSSINTAGPQLCHSPPRYDATSSSSFPTTPVPNIQGEVKAEEYKVYTHRWYILILFSLIAATQSGVWNTFGPISATSEDAFGWHDSTIALLSNWGPISYLIVGVLFSWMMDVKGLRISCLITAFLIALGTALRCITMDPPAVTWLMHVGQMLNGLAGPVAMAGPVVVSSVWFPPEQRTTATAIGNVFAAAGNAVSFVLGPALVPDVPSNKTNTSTFDFGGKMPFAMDDSVDGWPEEHLWTLQANHSTDADRIGKERNAIRLYMYIEAGWSLALFLAVLIYFPKKPPLPPCASAAIQREDFLRGVKNLFSQGQFWVICAVYGISTGVNNCWASVLDVIIKPHHISEKEAGWIGFYASCASIVSSLLISRLADHLKRVMKWMVLLFYIICTAAFLVFTLATVKIIPPSTVLFYTTIIVGMMALSAAIPLMFEMACEVAYPTGEGTANGVLTIVNNLFGLIFLFVLMIPHIGSSWTNWTNAGAAGVCLPLLLLMKTRFRRLDIDEHHPSLTAEVVVHSASQETLESPPPVS</sequence>
<organism evidence="13 14">
    <name type="scientific">Batillaria attramentaria</name>
    <dbReference type="NCBI Taxonomy" id="370345"/>
    <lineage>
        <taxon>Eukaryota</taxon>
        <taxon>Metazoa</taxon>
        <taxon>Spiralia</taxon>
        <taxon>Lophotrochozoa</taxon>
        <taxon>Mollusca</taxon>
        <taxon>Gastropoda</taxon>
        <taxon>Caenogastropoda</taxon>
        <taxon>Sorbeoconcha</taxon>
        <taxon>Cerithioidea</taxon>
        <taxon>Batillariidae</taxon>
        <taxon>Batillaria</taxon>
    </lineage>
</organism>
<feature type="compositionally biased region" description="Basic and acidic residues" evidence="11">
    <location>
        <begin position="12"/>
        <end position="22"/>
    </location>
</feature>
<evidence type="ECO:0000256" key="8">
    <source>
        <dbReference type="ARBA" id="ARBA00023228"/>
    </source>
</evidence>
<dbReference type="InterPro" id="IPR036259">
    <property type="entry name" value="MFS_trans_sf"/>
</dbReference>
<dbReference type="PANTHER" id="PTHR10924">
    <property type="entry name" value="MAJOR FACILITATOR SUPERFAMILY PROTEIN-RELATED"/>
    <property type="match status" value="1"/>
</dbReference>
<dbReference type="PANTHER" id="PTHR10924:SF27">
    <property type="entry name" value="SOLUTE CARRIER FAMILY 49 MEMBER 4"/>
    <property type="match status" value="1"/>
</dbReference>
<keyword evidence="3" id="KW-0813">Transport</keyword>
<keyword evidence="6 12" id="KW-0472">Membrane</keyword>
<keyword evidence="14" id="KW-1185">Reference proteome</keyword>
<feature type="transmembrane region" description="Helical" evidence="12">
    <location>
        <begin position="410"/>
        <end position="434"/>
    </location>
</feature>
<evidence type="ECO:0000256" key="4">
    <source>
        <dbReference type="ARBA" id="ARBA00022692"/>
    </source>
</evidence>
<evidence type="ECO:0000256" key="7">
    <source>
        <dbReference type="ARBA" id="ARBA00023180"/>
    </source>
</evidence>
<protein>
    <submittedName>
        <fullName evidence="13">Uncharacterized protein</fullName>
    </submittedName>
</protein>
<comment type="similarity">
    <text evidence="2">Belongs to the major facilitator superfamily.</text>
</comment>
<dbReference type="AlphaFoldDB" id="A0ABD0L8S9"/>
<feature type="transmembrane region" description="Helical" evidence="12">
    <location>
        <begin position="506"/>
        <end position="522"/>
    </location>
</feature>
<evidence type="ECO:0000256" key="3">
    <source>
        <dbReference type="ARBA" id="ARBA00022448"/>
    </source>
</evidence>
<dbReference type="CDD" id="cd17397">
    <property type="entry name" value="MFS_DIRC2"/>
    <property type="match status" value="1"/>
</dbReference>
<dbReference type="InterPro" id="IPR049680">
    <property type="entry name" value="FLVCR1-2_SLC49-like"/>
</dbReference>
<evidence type="ECO:0000256" key="12">
    <source>
        <dbReference type="SAM" id="Phobius"/>
    </source>
</evidence>
<keyword evidence="4 12" id="KW-0812">Transmembrane</keyword>
<feature type="transmembrane region" description="Helical" evidence="12">
    <location>
        <begin position="183"/>
        <end position="203"/>
    </location>
</feature>
<dbReference type="Pfam" id="PF07690">
    <property type="entry name" value="MFS_1"/>
    <property type="match status" value="2"/>
</dbReference>
<comment type="caution">
    <text evidence="13">The sequence shown here is derived from an EMBL/GenBank/DDBJ whole genome shotgun (WGS) entry which is preliminary data.</text>
</comment>
<feature type="transmembrane region" description="Helical" evidence="12">
    <location>
        <begin position="440"/>
        <end position="460"/>
    </location>
</feature>
<accession>A0ABD0L8S9</accession>
<feature type="transmembrane region" description="Helical" evidence="12">
    <location>
        <begin position="481"/>
        <end position="500"/>
    </location>
</feature>
<dbReference type="InterPro" id="IPR049604">
    <property type="entry name" value="SLC49A4-like"/>
</dbReference>
<feature type="transmembrane region" description="Helical" evidence="12">
    <location>
        <begin position="81"/>
        <end position="98"/>
    </location>
</feature>
<evidence type="ECO:0000256" key="10">
    <source>
        <dbReference type="ARBA" id="ARBA00048410"/>
    </source>
</evidence>
<feature type="transmembrane region" description="Helical" evidence="12">
    <location>
        <begin position="146"/>
        <end position="163"/>
    </location>
</feature>
<dbReference type="Gene3D" id="1.20.1250.20">
    <property type="entry name" value="MFS general substrate transporter like domains"/>
    <property type="match status" value="2"/>
</dbReference>
<feature type="transmembrane region" description="Helical" evidence="12">
    <location>
        <begin position="118"/>
        <end position="139"/>
    </location>
</feature>
<feature type="compositionally biased region" description="Low complexity" evidence="11">
    <location>
        <begin position="52"/>
        <end position="62"/>
    </location>
</feature>
<name>A0ABD0L8S9_9CAEN</name>
<feature type="region of interest" description="Disordered" evidence="11">
    <location>
        <begin position="1"/>
        <end position="62"/>
    </location>
</feature>